<accession>A0A2W5V7J5</accession>
<organism evidence="1 2">
    <name type="scientific">Caulobacter segnis</name>
    <dbReference type="NCBI Taxonomy" id="88688"/>
    <lineage>
        <taxon>Bacteria</taxon>
        <taxon>Pseudomonadati</taxon>
        <taxon>Pseudomonadota</taxon>
        <taxon>Alphaproteobacteria</taxon>
        <taxon>Caulobacterales</taxon>
        <taxon>Caulobacteraceae</taxon>
        <taxon>Caulobacter</taxon>
    </lineage>
</organism>
<name>A0A2W5V7J5_9CAUL</name>
<reference evidence="1 2" key="1">
    <citation type="submission" date="2017-08" db="EMBL/GenBank/DDBJ databases">
        <title>Infants hospitalized years apart are colonized by the same room-sourced microbial strains.</title>
        <authorList>
            <person name="Brooks B."/>
            <person name="Olm M.R."/>
            <person name="Firek B.A."/>
            <person name="Baker R."/>
            <person name="Thomas B.C."/>
            <person name="Morowitz M.J."/>
            <person name="Banfield J.F."/>
        </authorList>
    </citation>
    <scope>NUCLEOTIDE SEQUENCE [LARGE SCALE GENOMIC DNA]</scope>
    <source>
        <strain evidence="1">S2_003_000_R2_4</strain>
    </source>
</reference>
<protein>
    <submittedName>
        <fullName evidence="1">Uncharacterized protein</fullName>
    </submittedName>
</protein>
<dbReference type="EMBL" id="QFQZ01000012">
    <property type="protein sequence ID" value="PZR35790.1"/>
    <property type="molecule type" value="Genomic_DNA"/>
</dbReference>
<gene>
    <name evidence="1" type="ORF">DI526_05745</name>
</gene>
<evidence type="ECO:0000313" key="1">
    <source>
        <dbReference type="EMBL" id="PZR35790.1"/>
    </source>
</evidence>
<comment type="caution">
    <text evidence="1">The sequence shown here is derived from an EMBL/GenBank/DDBJ whole genome shotgun (WGS) entry which is preliminary data.</text>
</comment>
<dbReference type="RefSeq" id="WP_304275246.1">
    <property type="nucleotide sequence ID" value="NZ_QFQZ01000012.1"/>
</dbReference>
<dbReference type="AlphaFoldDB" id="A0A2W5V7J5"/>
<sequence>MSQTIDLTPTWRAVLPIIATALTEGTPEGAKLAREELRRMAEAADQWNARMTLVSRYNAALNEQEIAPNGDDYNALLEMLEGGAYRAPVAEGR</sequence>
<evidence type="ECO:0000313" key="2">
    <source>
        <dbReference type="Proteomes" id="UP000249393"/>
    </source>
</evidence>
<dbReference type="Proteomes" id="UP000249393">
    <property type="component" value="Unassembled WGS sequence"/>
</dbReference>
<proteinExistence type="predicted"/>